<feature type="non-terminal residue" evidence="2">
    <location>
        <position position="1"/>
    </location>
</feature>
<reference evidence="2" key="1">
    <citation type="journal article" date="2004" name="Genome Res.">
        <title>The status, quality, and expansion of the NIH full-length cDNA project: the Mammalian Gene Collection (MGC).</title>
        <authorList>
            <consortium name="The MGC Project Team"/>
            <person name="Gerhard D.S."/>
            <person name="Wagner L."/>
            <person name="Feingold E.A."/>
            <person name="Shenmen C.M."/>
            <person name="Grouse L.H."/>
            <person name="Schuler G."/>
            <person name="Klein S.L."/>
            <person name="Old S."/>
            <person name="Rasooly R."/>
            <person name="Good P."/>
            <person name="Guyer M."/>
            <person name="Peck A.M."/>
            <person name="Derge J.G."/>
            <person name="Lipman D."/>
            <person name="Collins F.S."/>
            <person name="Jang W."/>
            <person name="Sherry S."/>
            <person name="Feolo M."/>
            <person name="Misquitta L."/>
            <person name="Lee E."/>
            <person name="Rotmistrovsky K."/>
            <person name="Greenhut S.F."/>
            <person name="Schaefer C.F."/>
            <person name="Buetow K."/>
            <person name="Bonner T.I."/>
            <person name="Haussler D."/>
            <person name="Kent J."/>
            <person name="Kiekhaus M."/>
            <person name="Furey T."/>
            <person name="Brent M."/>
            <person name="Prange C."/>
            <person name="Schreiber K."/>
            <person name="Shapiro N."/>
            <person name="Bhat N.K."/>
            <person name="Hopkins R.F."/>
            <person name="Hsie F."/>
            <person name="Driscoll T."/>
            <person name="Soares M.B."/>
            <person name="Casavant T.L."/>
            <person name="Scheetz T.E."/>
            <person name="Brown-stein M.J."/>
            <person name="Usdin T.B."/>
            <person name="Toshiyuki S."/>
            <person name="Carninci P."/>
            <person name="Piao Y."/>
            <person name="Dudekula D.B."/>
            <person name="Ko M.S."/>
            <person name="Kawakami K."/>
            <person name="Suzuki Y."/>
            <person name="Sugano S."/>
            <person name="Gruber C.E."/>
            <person name="Smith M.R."/>
            <person name="Simmons B."/>
            <person name="Moore T."/>
            <person name="Waterman R."/>
            <person name="Johnson S.L."/>
            <person name="Ruan Y."/>
            <person name="Wei C.L."/>
            <person name="Mathavan S."/>
            <person name="Gunaratne P.H."/>
            <person name="Wu J."/>
            <person name="Garcia A.M."/>
            <person name="Hulyk S.W."/>
            <person name="Fuh E."/>
            <person name="Yuan Y."/>
            <person name="Sneed A."/>
            <person name="Kowis C."/>
            <person name="Hodgson A."/>
            <person name="Muzny D.M."/>
            <person name="McPherson J."/>
            <person name="Gibbs R.A."/>
            <person name="Fahey J."/>
            <person name="Helton E."/>
            <person name="Ketteman M."/>
            <person name="Madan A."/>
            <person name="Rodrigues S."/>
            <person name="Sanchez A."/>
            <person name="Whiting M."/>
            <person name="Madari A."/>
            <person name="Young A.C."/>
            <person name="Wetherby K.D."/>
            <person name="Granite S.J."/>
            <person name="Kwong P.N."/>
            <person name="Brinkley C.P."/>
            <person name="Pearson R.L."/>
            <person name="Bouffard G.G."/>
            <person name="Blakesly R.W."/>
            <person name="Green E.D."/>
            <person name="Dickson M.C."/>
            <person name="Rodriguez A.C."/>
            <person name="Grimwood J."/>
            <person name="Schmutz J."/>
            <person name="Myers R.M."/>
            <person name="Butterfield Y.S."/>
            <person name="Griffith M."/>
            <person name="Griffith O.L."/>
            <person name="Krzywinski M.I."/>
            <person name="Liao N."/>
            <person name="Morin R."/>
            <person name="Morrin R."/>
            <person name="Palmquist D."/>
            <person name="Petrescu A.S."/>
            <person name="Skalska U."/>
            <person name="Smailus D.E."/>
            <person name="Stott J.M."/>
            <person name="Schnerch A."/>
            <person name="Schein J.E."/>
            <person name="Jones S.J."/>
            <person name="Holt R.A."/>
            <person name="Baross A."/>
            <person name="Marra M.A."/>
            <person name="Clifton S."/>
            <person name="Makowski K.A."/>
            <person name="Bosak S."/>
            <person name="Malek J."/>
        </authorList>
    </citation>
    <scope>NUCLEOTIDE SEQUENCE [LARGE SCALE MRNA]</scope>
    <source>
        <tissue evidence="2">Prostate</tissue>
    </source>
</reference>
<organism evidence="2">
    <name type="scientific">Homo sapiens</name>
    <name type="common">Human</name>
    <dbReference type="NCBI Taxonomy" id="9606"/>
    <lineage>
        <taxon>Eukaryota</taxon>
        <taxon>Metazoa</taxon>
        <taxon>Chordata</taxon>
        <taxon>Craniata</taxon>
        <taxon>Vertebrata</taxon>
        <taxon>Euteleostomi</taxon>
        <taxon>Mammalia</taxon>
        <taxon>Eutheria</taxon>
        <taxon>Euarchontoglires</taxon>
        <taxon>Primates</taxon>
        <taxon>Haplorrhini</taxon>
        <taxon>Catarrhini</taxon>
        <taxon>Hominidae</taxon>
        <taxon>Homo</taxon>
    </lineage>
</organism>
<sequence length="54" mass="5751">GRGKRGKMLRKSHLPLCPSLANRSVLLWEAVGSDTPVGRQCSRDGPGHPGAELT</sequence>
<feature type="region of interest" description="Disordered" evidence="1">
    <location>
        <begin position="35"/>
        <end position="54"/>
    </location>
</feature>
<evidence type="ECO:0000256" key="1">
    <source>
        <dbReference type="SAM" id="MobiDB-lite"/>
    </source>
</evidence>
<proteinExistence type="evidence at transcript level"/>
<dbReference type="AlphaFoldDB" id="Q8TAQ1"/>
<protein>
    <submittedName>
        <fullName evidence="2">LOC651721 protein</fullName>
    </submittedName>
</protein>
<gene>
    <name evidence="2" type="primary">LOC651721</name>
</gene>
<evidence type="ECO:0000313" key="2">
    <source>
        <dbReference type="EMBL" id="AAH26225.1"/>
    </source>
</evidence>
<dbReference type="EMBL" id="BC026225">
    <property type="protein sequence ID" value="AAH26225.1"/>
    <property type="molecule type" value="mRNA"/>
</dbReference>
<accession>Q8TAQ1</accession>
<name>Q8TAQ1_HUMAN</name>